<proteinExistence type="predicted"/>
<gene>
    <name evidence="1" type="ORF">HKBW3S33_00644</name>
    <name evidence="2" type="ORF">HKBW3S43_00625</name>
</gene>
<sequence>MRETLKVINELKDKGLIIDYAIGGGIAALFYIEPFLTYDLDVFIISVERADEKNLILLSPMFNHLKSKGYSWKGEHIVIGGVPVQFIPADELEKEAVGNAKVIEYEGIKAKVITPEYLIAILLRAGRKKDIEKIEKLLEQTDVDRKKLEEILNKFGLKEKFKSLKEL</sequence>
<organism evidence="2 3">
    <name type="scientific">Candidatus Hakubella thermalkaliphila</name>
    <dbReference type="NCBI Taxonomy" id="2754717"/>
    <lineage>
        <taxon>Bacteria</taxon>
        <taxon>Bacillati</taxon>
        <taxon>Actinomycetota</taxon>
        <taxon>Actinomycetota incertae sedis</taxon>
        <taxon>Candidatus Hakubellales</taxon>
        <taxon>Candidatus Hakubellaceae</taxon>
        <taxon>Candidatus Hakubella</taxon>
    </lineage>
</organism>
<dbReference type="RefSeq" id="WP_176226241.1">
    <property type="nucleotide sequence ID" value="NZ_BLRV01000018.1"/>
</dbReference>
<dbReference type="SUPFAM" id="SSF81301">
    <property type="entry name" value="Nucleotidyltransferase"/>
    <property type="match status" value="1"/>
</dbReference>
<dbReference type="AlphaFoldDB" id="A0A6V8PRK9"/>
<evidence type="ECO:0000313" key="2">
    <source>
        <dbReference type="EMBL" id="GFP34833.1"/>
    </source>
</evidence>
<dbReference type="Proteomes" id="UP000576480">
    <property type="component" value="Unassembled WGS sequence"/>
</dbReference>
<dbReference type="Proteomes" id="UP000591948">
    <property type="component" value="Unassembled WGS sequence"/>
</dbReference>
<protein>
    <recommendedName>
        <fullName evidence="5">Nucleotidyltransferase</fullName>
    </recommendedName>
</protein>
<accession>A0A6V8PRK9</accession>
<evidence type="ECO:0000313" key="4">
    <source>
        <dbReference type="Proteomes" id="UP000591948"/>
    </source>
</evidence>
<dbReference type="Gene3D" id="3.30.460.40">
    <property type="match status" value="1"/>
</dbReference>
<evidence type="ECO:0000313" key="3">
    <source>
        <dbReference type="Proteomes" id="UP000576480"/>
    </source>
</evidence>
<evidence type="ECO:0008006" key="5">
    <source>
        <dbReference type="Google" id="ProtNLM"/>
    </source>
</evidence>
<comment type="caution">
    <text evidence="2">The sequence shown here is derived from an EMBL/GenBank/DDBJ whole genome shotgun (WGS) entry which is preliminary data.</text>
</comment>
<dbReference type="InterPro" id="IPR043519">
    <property type="entry name" value="NT_sf"/>
</dbReference>
<evidence type="ECO:0000313" key="1">
    <source>
        <dbReference type="EMBL" id="GFP27230.1"/>
    </source>
</evidence>
<dbReference type="EMBL" id="BLSB01000027">
    <property type="protein sequence ID" value="GFP34833.1"/>
    <property type="molecule type" value="Genomic_DNA"/>
</dbReference>
<dbReference type="EMBL" id="BLRY01000022">
    <property type="protein sequence ID" value="GFP27230.1"/>
    <property type="molecule type" value="Genomic_DNA"/>
</dbReference>
<name>A0A6V8PRK9_9ACTN</name>
<keyword evidence="4" id="KW-1185">Reference proteome</keyword>
<reference evidence="3 4" key="1">
    <citation type="journal article" date="2020" name="Front. Microbiol.">
        <title>Single-cell genomics of novel Actinobacteria with the Wood-Ljungdahl pathway discovered in a serpentinizing system.</title>
        <authorList>
            <person name="Merino N."/>
            <person name="Kawai M."/>
            <person name="Boyd E.S."/>
            <person name="Colman D.R."/>
            <person name="McGlynn S.E."/>
            <person name="Nealson K.H."/>
            <person name="Kurokawa K."/>
            <person name="Hongoh Y."/>
        </authorList>
    </citation>
    <scope>NUCLEOTIDE SEQUENCE [LARGE SCALE GENOMIC DNA]</scope>
    <source>
        <strain evidence="1 4">S33</strain>
        <strain evidence="2 3">S43</strain>
    </source>
</reference>